<evidence type="ECO:0000256" key="1">
    <source>
        <dbReference type="ARBA" id="ARBA00022741"/>
    </source>
</evidence>
<gene>
    <name evidence="4" type="ORF">GCM10011491_16540</name>
</gene>
<protein>
    <submittedName>
        <fullName evidence="4">Transcriptional regulator</fullName>
    </submittedName>
</protein>
<dbReference type="EMBL" id="BMHH01000005">
    <property type="protein sequence ID" value="GGA89361.1"/>
    <property type="molecule type" value="Genomic_DNA"/>
</dbReference>
<dbReference type="GO" id="GO:0005829">
    <property type="term" value="C:cytosol"/>
    <property type="evidence" value="ECO:0007669"/>
    <property type="project" value="TreeGrafter"/>
</dbReference>
<keyword evidence="2" id="KW-0067">ATP-binding</keyword>
<keyword evidence="1" id="KW-0547">Nucleotide-binding</keyword>
<dbReference type="InterPro" id="IPR050625">
    <property type="entry name" value="ParA/MinD_ATPase"/>
</dbReference>
<sequence>MHNLTYETEETDKNPDSYIRQENIALLQSLRPIPRISIQAFCETDGVAKPIERAGEDRRMAKAHLKVHMGGIPTAIEFYQSAPTPNLLIVESTAEPRALLDQLMRLAEVCDPTSKVMVIGHSNDVWLYRELLRRGISEYVVAPVSLADILAIISSIFVAPEAEPLGRSLAFVGAKGGVGSSTIAHNVAWTISSRFESDVVIADMDLPYGTANINFDQDPAQGIADAVFAPERIDEVYLDRLLAQCDDHLSLLAAPSMLDRPFDFSEDAFTNLIDVAQRTAPHVVLDVPHGWNGWTRTTLARADEVVIVAAPDLANLRNAKNLIDTLKALRPNDAPPRLILNQIGVPKRPEISPADFAEPLGVEPIGLINFDPQLFGNAANNGRMLGETDPSHAITEVIGDIAHVLTGRVEVRAKKKSGLTSLLNRLALGK</sequence>
<keyword evidence="5" id="KW-1185">Reference proteome</keyword>
<organism evidence="4 5">
    <name type="scientific">Brucella endophytica</name>
    <dbReference type="NCBI Taxonomy" id="1963359"/>
    <lineage>
        <taxon>Bacteria</taxon>
        <taxon>Pseudomonadati</taxon>
        <taxon>Pseudomonadota</taxon>
        <taxon>Alphaproteobacteria</taxon>
        <taxon>Hyphomicrobiales</taxon>
        <taxon>Brucellaceae</taxon>
        <taxon>Brucella/Ochrobactrum group</taxon>
        <taxon>Brucella</taxon>
    </lineage>
</organism>
<dbReference type="InterPro" id="IPR027417">
    <property type="entry name" value="P-loop_NTPase"/>
</dbReference>
<dbReference type="GO" id="GO:0051782">
    <property type="term" value="P:negative regulation of cell division"/>
    <property type="evidence" value="ECO:0007669"/>
    <property type="project" value="TreeGrafter"/>
</dbReference>
<reference evidence="4" key="2">
    <citation type="submission" date="2020-09" db="EMBL/GenBank/DDBJ databases">
        <authorList>
            <person name="Sun Q."/>
            <person name="Zhou Y."/>
        </authorList>
    </citation>
    <scope>NUCLEOTIDE SEQUENCE</scope>
    <source>
        <strain evidence="4">CGMCC 1.15082</strain>
    </source>
</reference>
<dbReference type="GO" id="GO:0005524">
    <property type="term" value="F:ATP binding"/>
    <property type="evidence" value="ECO:0007669"/>
    <property type="project" value="UniProtKB-KW"/>
</dbReference>
<proteinExistence type="predicted"/>
<dbReference type="RefSeq" id="WP_188823288.1">
    <property type="nucleotide sequence ID" value="NZ_BMHH01000005.1"/>
</dbReference>
<dbReference type="AlphaFoldDB" id="A0A916S8U9"/>
<dbReference type="GO" id="GO:0009898">
    <property type="term" value="C:cytoplasmic side of plasma membrane"/>
    <property type="evidence" value="ECO:0007669"/>
    <property type="project" value="TreeGrafter"/>
</dbReference>
<evidence type="ECO:0000313" key="5">
    <source>
        <dbReference type="Proteomes" id="UP000646478"/>
    </source>
</evidence>
<dbReference type="SUPFAM" id="SSF52540">
    <property type="entry name" value="P-loop containing nucleoside triphosphate hydrolases"/>
    <property type="match status" value="1"/>
</dbReference>
<dbReference type="GO" id="GO:0016887">
    <property type="term" value="F:ATP hydrolysis activity"/>
    <property type="evidence" value="ECO:0007669"/>
    <property type="project" value="TreeGrafter"/>
</dbReference>
<dbReference type="Gene3D" id="3.40.50.2300">
    <property type="match status" value="1"/>
</dbReference>
<evidence type="ECO:0000313" key="4">
    <source>
        <dbReference type="EMBL" id="GGA89361.1"/>
    </source>
</evidence>
<dbReference type="PANTHER" id="PTHR43384">
    <property type="entry name" value="SEPTUM SITE-DETERMINING PROTEIN MIND HOMOLOG, CHLOROPLASTIC-RELATED"/>
    <property type="match status" value="1"/>
</dbReference>
<evidence type="ECO:0000259" key="3">
    <source>
        <dbReference type="Pfam" id="PF13614"/>
    </source>
</evidence>
<dbReference type="Proteomes" id="UP000646478">
    <property type="component" value="Unassembled WGS sequence"/>
</dbReference>
<evidence type="ECO:0000256" key="2">
    <source>
        <dbReference type="ARBA" id="ARBA00022840"/>
    </source>
</evidence>
<name>A0A916S8U9_9HYPH</name>
<feature type="domain" description="AAA" evidence="3">
    <location>
        <begin position="168"/>
        <end position="330"/>
    </location>
</feature>
<dbReference type="InterPro" id="IPR025669">
    <property type="entry name" value="AAA_dom"/>
</dbReference>
<reference evidence="4" key="1">
    <citation type="journal article" date="2014" name="Int. J. Syst. Evol. Microbiol.">
        <title>Complete genome sequence of Corynebacterium casei LMG S-19264T (=DSM 44701T), isolated from a smear-ripened cheese.</title>
        <authorList>
            <consortium name="US DOE Joint Genome Institute (JGI-PGF)"/>
            <person name="Walter F."/>
            <person name="Albersmeier A."/>
            <person name="Kalinowski J."/>
            <person name="Ruckert C."/>
        </authorList>
    </citation>
    <scope>NUCLEOTIDE SEQUENCE</scope>
    <source>
        <strain evidence="4">CGMCC 1.15082</strain>
    </source>
</reference>
<dbReference type="Pfam" id="PF13614">
    <property type="entry name" value="AAA_31"/>
    <property type="match status" value="1"/>
</dbReference>
<accession>A0A916S8U9</accession>
<dbReference type="Gene3D" id="3.40.50.300">
    <property type="entry name" value="P-loop containing nucleotide triphosphate hydrolases"/>
    <property type="match status" value="1"/>
</dbReference>
<dbReference type="PANTHER" id="PTHR43384:SF6">
    <property type="entry name" value="SEPTUM SITE-DETERMINING PROTEIN MIND HOMOLOG, CHLOROPLASTIC"/>
    <property type="match status" value="1"/>
</dbReference>
<comment type="caution">
    <text evidence="4">The sequence shown here is derived from an EMBL/GenBank/DDBJ whole genome shotgun (WGS) entry which is preliminary data.</text>
</comment>